<dbReference type="InterPro" id="IPR007539">
    <property type="entry name" value="DUF551"/>
</dbReference>
<evidence type="ECO:0000259" key="1">
    <source>
        <dbReference type="Pfam" id="PF04448"/>
    </source>
</evidence>
<accession>A0A9Q4EX61</accession>
<dbReference type="Proteomes" id="UP001079535">
    <property type="component" value="Unassembled WGS sequence"/>
</dbReference>
<gene>
    <name evidence="2" type="ORF">OZZ17_03520</name>
</gene>
<evidence type="ECO:0000313" key="2">
    <source>
        <dbReference type="EMBL" id="MCZ0666606.1"/>
    </source>
</evidence>
<reference evidence="2" key="1">
    <citation type="submission" date="2022-11" db="EMBL/GenBank/DDBJ databases">
        <title>Temperate bacteriophages infecting mucin-degrading bacterium Ruminococcus gnavus from the human gut.</title>
        <authorList>
            <person name="Buttimer C."/>
        </authorList>
    </citation>
    <scope>NUCLEOTIDE SEQUENCE</scope>
    <source>
        <strain evidence="2">CCUG 49994</strain>
    </source>
</reference>
<dbReference type="Pfam" id="PF04448">
    <property type="entry name" value="DUF551"/>
    <property type="match status" value="1"/>
</dbReference>
<dbReference type="EMBL" id="JAPRAY010000003">
    <property type="protein sequence ID" value="MCZ0666606.1"/>
    <property type="molecule type" value="Genomic_DNA"/>
</dbReference>
<feature type="domain" description="DUF551" evidence="1">
    <location>
        <begin position="106"/>
        <end position="172"/>
    </location>
</feature>
<proteinExistence type="predicted"/>
<organism evidence="2 3">
    <name type="scientific">Mediterraneibacter gnavus</name>
    <name type="common">Ruminococcus gnavus</name>
    <dbReference type="NCBI Taxonomy" id="33038"/>
    <lineage>
        <taxon>Bacteria</taxon>
        <taxon>Bacillati</taxon>
        <taxon>Bacillota</taxon>
        <taxon>Clostridia</taxon>
        <taxon>Lachnospirales</taxon>
        <taxon>Lachnospiraceae</taxon>
        <taxon>Mediterraneibacter</taxon>
    </lineage>
</organism>
<name>A0A9Q4EX61_MEDGN</name>
<sequence length="176" mass="20915">MNVLEKILEETSNIYRGVESNEDLEWNRAVNKCQNIIHGCMEDIPDIAKQANDILEKLSFFYGQRAGRELWNDKPRNVQDEDIASFNRDIDFLRTIINDLNSKRCGWIPVEERLPNEEEFKEAYCRNKYAAEFVVMIEDATRPTTLYYKNGSWFDEERNYYSVVAWQPLPKPYKEK</sequence>
<dbReference type="AlphaFoldDB" id="A0A9Q4EX61"/>
<dbReference type="RefSeq" id="WP_268803391.1">
    <property type="nucleotide sequence ID" value="NZ_JAPRAY010000003.1"/>
</dbReference>
<evidence type="ECO:0000313" key="3">
    <source>
        <dbReference type="Proteomes" id="UP001079535"/>
    </source>
</evidence>
<protein>
    <submittedName>
        <fullName evidence="2">DUF551 domain-containing protein</fullName>
    </submittedName>
</protein>
<comment type="caution">
    <text evidence="2">The sequence shown here is derived from an EMBL/GenBank/DDBJ whole genome shotgun (WGS) entry which is preliminary data.</text>
</comment>